<protein>
    <recommendedName>
        <fullName evidence="3">Aminoglycoside phosphotransferase domain-containing protein</fullName>
    </recommendedName>
</protein>
<dbReference type="Proteomes" id="UP001208689">
    <property type="component" value="Chromosome"/>
</dbReference>
<evidence type="ECO:0008006" key="3">
    <source>
        <dbReference type="Google" id="ProtNLM"/>
    </source>
</evidence>
<organism evidence="1 2">
    <name type="scientific">Candidatus Lokiarchaeum ossiferum</name>
    <dbReference type="NCBI Taxonomy" id="2951803"/>
    <lineage>
        <taxon>Archaea</taxon>
        <taxon>Promethearchaeati</taxon>
        <taxon>Promethearchaeota</taxon>
        <taxon>Promethearchaeia</taxon>
        <taxon>Promethearchaeales</taxon>
        <taxon>Promethearchaeaceae</taxon>
        <taxon>Candidatus Lokiarchaeum</taxon>
    </lineage>
</organism>
<accession>A0ABY6HZ54</accession>
<dbReference type="EMBL" id="CP104013">
    <property type="protein sequence ID" value="UYP48780.1"/>
    <property type="molecule type" value="Genomic_DNA"/>
</dbReference>
<keyword evidence="2" id="KW-1185">Reference proteome</keyword>
<gene>
    <name evidence="1" type="ORF">NEF87_005065</name>
</gene>
<name>A0ABY6HZ54_9ARCH</name>
<evidence type="ECO:0000313" key="1">
    <source>
        <dbReference type="EMBL" id="UYP48780.1"/>
    </source>
</evidence>
<reference evidence="1" key="1">
    <citation type="submission" date="2022-09" db="EMBL/GenBank/DDBJ databases">
        <title>Actin cytoskeleton and complex cell architecture in an #Asgard archaeon.</title>
        <authorList>
            <person name="Ponce Toledo R.I."/>
            <person name="Schleper C."/>
            <person name="Rodrigues Oliveira T."/>
            <person name="Wollweber F."/>
            <person name="Xu J."/>
            <person name="Rittmann S."/>
            <person name="Klingl A."/>
            <person name="Pilhofer M."/>
        </authorList>
    </citation>
    <scope>NUCLEOTIDE SEQUENCE</scope>
    <source>
        <strain evidence="1">B-35</strain>
    </source>
</reference>
<sequence>MNVQSATKQILSIENIKKVVQIHYGIDVSIGKIMELSEGYYSTAYSIELLDFDFDIVLKAAPIDNLHQLTYEFHGIETEIKILQMLQNKLKHLLIPSPKLITFDLTCSKIDLKYFIVEKFTGKSWKSLKKTLSDKEKGSIQKSLGYIQKQLNSIQNSHFGPIFDPNHPDEFKLKTLSWSRTFKGLMDNLFIDSERFGVKIPVNHEKMDQILAKLILP</sequence>
<evidence type="ECO:0000313" key="2">
    <source>
        <dbReference type="Proteomes" id="UP001208689"/>
    </source>
</evidence>
<proteinExistence type="predicted"/>